<accession>A0A9Q0LBX2</accession>
<evidence type="ECO:0000313" key="14">
    <source>
        <dbReference type="Proteomes" id="UP001149090"/>
    </source>
</evidence>
<feature type="region of interest" description="Disordered" evidence="10">
    <location>
        <begin position="583"/>
        <end position="619"/>
    </location>
</feature>
<comment type="caution">
    <text evidence="13">The sequence shown here is derived from an EMBL/GenBank/DDBJ whole genome shotgun (WGS) entry which is preliminary data.</text>
</comment>
<evidence type="ECO:0000256" key="2">
    <source>
        <dbReference type="ARBA" id="ARBA00022527"/>
    </source>
</evidence>
<evidence type="ECO:0000256" key="5">
    <source>
        <dbReference type="ARBA" id="ARBA00022777"/>
    </source>
</evidence>
<keyword evidence="5 13" id="KW-0418">Kinase</keyword>
<dbReference type="InterPro" id="IPR008271">
    <property type="entry name" value="Ser/Thr_kinase_AS"/>
</dbReference>
<dbReference type="EMBL" id="JAPDFW010000114">
    <property type="protein sequence ID" value="KAJ5068753.1"/>
    <property type="molecule type" value="Genomic_DNA"/>
</dbReference>
<dbReference type="OMA" id="AKFRQGC"/>
<dbReference type="GO" id="GO:0005737">
    <property type="term" value="C:cytoplasm"/>
    <property type="evidence" value="ECO:0007669"/>
    <property type="project" value="TreeGrafter"/>
</dbReference>
<evidence type="ECO:0000313" key="13">
    <source>
        <dbReference type="EMBL" id="KAJ5068753.1"/>
    </source>
</evidence>
<dbReference type="PROSITE" id="PS50032">
    <property type="entry name" value="KA1"/>
    <property type="match status" value="1"/>
</dbReference>
<feature type="compositionally biased region" description="Basic and acidic residues" evidence="10">
    <location>
        <begin position="645"/>
        <end position="656"/>
    </location>
</feature>
<dbReference type="InterPro" id="IPR017441">
    <property type="entry name" value="Protein_kinase_ATP_BS"/>
</dbReference>
<evidence type="ECO:0000256" key="9">
    <source>
        <dbReference type="PROSITE-ProRule" id="PRU10141"/>
    </source>
</evidence>
<dbReference type="FunFam" id="3.30.200.20:FF:000003">
    <property type="entry name" value="Non-specific serine/threonine protein kinase"/>
    <property type="match status" value="1"/>
</dbReference>
<dbReference type="InterPro" id="IPR011009">
    <property type="entry name" value="Kinase-like_dom_sf"/>
</dbReference>
<dbReference type="Pfam" id="PF02149">
    <property type="entry name" value="KA1"/>
    <property type="match status" value="1"/>
</dbReference>
<dbReference type="CDD" id="cd14003">
    <property type="entry name" value="STKc_AMPK-like"/>
    <property type="match status" value="1"/>
</dbReference>
<reference evidence="13" key="1">
    <citation type="submission" date="2022-10" db="EMBL/GenBank/DDBJ databases">
        <title>Novel sulphate-reducing endosymbionts in the free-living metamonad Anaeramoeba.</title>
        <authorList>
            <person name="Jerlstrom-Hultqvist J."/>
            <person name="Cepicka I."/>
            <person name="Gallot-Lavallee L."/>
            <person name="Salas-Leiva D."/>
            <person name="Curtis B.A."/>
            <person name="Zahonova K."/>
            <person name="Pipaliya S."/>
            <person name="Dacks J."/>
            <person name="Roger A.J."/>
        </authorList>
    </citation>
    <scope>NUCLEOTIDE SEQUENCE</scope>
    <source>
        <strain evidence="13">BMAN</strain>
    </source>
</reference>
<dbReference type="PANTHER" id="PTHR24346:SF30">
    <property type="entry name" value="MATERNAL EMBRYONIC LEUCINE ZIPPER KINASE"/>
    <property type="match status" value="1"/>
</dbReference>
<dbReference type="FunFam" id="1.10.510.10:FF:000592">
    <property type="entry name" value="CAMK family protein kinase"/>
    <property type="match status" value="1"/>
</dbReference>
<comment type="catalytic activity">
    <reaction evidence="7">
        <text>L-threonyl-[protein] + ATP = O-phospho-L-threonyl-[protein] + ADP + H(+)</text>
        <dbReference type="Rhea" id="RHEA:46608"/>
        <dbReference type="Rhea" id="RHEA-COMP:11060"/>
        <dbReference type="Rhea" id="RHEA-COMP:11605"/>
        <dbReference type="ChEBI" id="CHEBI:15378"/>
        <dbReference type="ChEBI" id="CHEBI:30013"/>
        <dbReference type="ChEBI" id="CHEBI:30616"/>
        <dbReference type="ChEBI" id="CHEBI:61977"/>
        <dbReference type="ChEBI" id="CHEBI:456216"/>
        <dbReference type="EC" id="2.7.11.1"/>
    </reaction>
</comment>
<evidence type="ECO:0000256" key="4">
    <source>
        <dbReference type="ARBA" id="ARBA00022741"/>
    </source>
</evidence>
<feature type="domain" description="Protein kinase" evidence="11">
    <location>
        <begin position="13"/>
        <end position="266"/>
    </location>
</feature>
<evidence type="ECO:0000256" key="1">
    <source>
        <dbReference type="ARBA" id="ARBA00012513"/>
    </source>
</evidence>
<feature type="domain" description="KA1" evidence="12">
    <location>
        <begin position="693"/>
        <end position="743"/>
    </location>
</feature>
<keyword evidence="14" id="KW-1185">Reference proteome</keyword>
<keyword evidence="3" id="KW-0808">Transferase</keyword>
<evidence type="ECO:0000259" key="12">
    <source>
        <dbReference type="PROSITE" id="PS50032"/>
    </source>
</evidence>
<protein>
    <recommendedName>
        <fullName evidence="1">non-specific serine/threonine protein kinase</fullName>
        <ecNumber evidence="1">2.7.11.1</ecNumber>
    </recommendedName>
</protein>
<gene>
    <name evidence="13" type="ORF">M0811_02696</name>
</gene>
<comment type="catalytic activity">
    <reaction evidence="8">
        <text>L-seryl-[protein] + ATP = O-phospho-L-seryl-[protein] + ADP + H(+)</text>
        <dbReference type="Rhea" id="RHEA:17989"/>
        <dbReference type="Rhea" id="RHEA-COMP:9863"/>
        <dbReference type="Rhea" id="RHEA-COMP:11604"/>
        <dbReference type="ChEBI" id="CHEBI:15378"/>
        <dbReference type="ChEBI" id="CHEBI:29999"/>
        <dbReference type="ChEBI" id="CHEBI:30616"/>
        <dbReference type="ChEBI" id="CHEBI:83421"/>
        <dbReference type="ChEBI" id="CHEBI:456216"/>
        <dbReference type="EC" id="2.7.11.1"/>
    </reaction>
</comment>
<dbReference type="CDD" id="cd12121">
    <property type="entry name" value="MARK_C_like"/>
    <property type="match status" value="1"/>
</dbReference>
<evidence type="ECO:0000256" key="3">
    <source>
        <dbReference type="ARBA" id="ARBA00022679"/>
    </source>
</evidence>
<dbReference type="PANTHER" id="PTHR24346">
    <property type="entry name" value="MAP/MICROTUBULE AFFINITY-REGULATING KINASE"/>
    <property type="match status" value="1"/>
</dbReference>
<dbReference type="PROSITE" id="PS00107">
    <property type="entry name" value="PROTEIN_KINASE_ATP"/>
    <property type="match status" value="1"/>
</dbReference>
<organism evidence="13 14">
    <name type="scientific">Anaeramoeba ignava</name>
    <name type="common">Anaerobic marine amoeba</name>
    <dbReference type="NCBI Taxonomy" id="1746090"/>
    <lineage>
        <taxon>Eukaryota</taxon>
        <taxon>Metamonada</taxon>
        <taxon>Anaeramoebidae</taxon>
        <taxon>Anaeramoeba</taxon>
    </lineage>
</organism>
<dbReference type="InterPro" id="IPR001772">
    <property type="entry name" value="KA1_dom"/>
</dbReference>
<dbReference type="InterPro" id="IPR028375">
    <property type="entry name" value="KA1/Ssp2_C"/>
</dbReference>
<dbReference type="Proteomes" id="UP001149090">
    <property type="component" value="Unassembled WGS sequence"/>
</dbReference>
<keyword evidence="4 9" id="KW-0547">Nucleotide-binding</keyword>
<dbReference type="PROSITE" id="PS00108">
    <property type="entry name" value="PROTEIN_KINASE_ST"/>
    <property type="match status" value="1"/>
</dbReference>
<feature type="region of interest" description="Disordered" evidence="10">
    <location>
        <begin position="645"/>
        <end position="669"/>
    </location>
</feature>
<dbReference type="GO" id="GO:0004674">
    <property type="term" value="F:protein serine/threonine kinase activity"/>
    <property type="evidence" value="ECO:0007669"/>
    <property type="project" value="UniProtKB-KW"/>
</dbReference>
<evidence type="ECO:0000259" key="11">
    <source>
        <dbReference type="PROSITE" id="PS50011"/>
    </source>
</evidence>
<dbReference type="GO" id="GO:0005524">
    <property type="term" value="F:ATP binding"/>
    <property type="evidence" value="ECO:0007669"/>
    <property type="project" value="UniProtKB-UniRule"/>
</dbReference>
<dbReference type="GO" id="GO:0035556">
    <property type="term" value="P:intracellular signal transduction"/>
    <property type="evidence" value="ECO:0007669"/>
    <property type="project" value="TreeGrafter"/>
</dbReference>
<dbReference type="Gene3D" id="1.10.510.10">
    <property type="entry name" value="Transferase(Phosphotransferase) domain 1"/>
    <property type="match status" value="1"/>
</dbReference>
<evidence type="ECO:0000256" key="8">
    <source>
        <dbReference type="ARBA" id="ARBA00048679"/>
    </source>
</evidence>
<evidence type="ECO:0000256" key="6">
    <source>
        <dbReference type="ARBA" id="ARBA00022840"/>
    </source>
</evidence>
<dbReference type="SUPFAM" id="SSF56112">
    <property type="entry name" value="Protein kinase-like (PK-like)"/>
    <property type="match status" value="1"/>
</dbReference>
<sequence length="743" mass="86569">METENIQRIIGRYIVGKTIGEGSFGKVRLSTNIETGEKVAIKEIDKSKVLLEKGAKEKLEREIKILQMIDHPNVVRLFEVFEDEQFLYLVMEYAETGELFDFIVTHGRISEDLARDFFRQIIAGVDYCHKLNIVHRDIKPENLLLNAEMKVIIIDFGLANFTHLGELLTTSCGSLSYSAPELILGKEYIGPKVDIWSLGVVLYAILCGFLPFQGPTVRDLCQRIVQGSFQVPSFISLEATDLLYKIIDKNPDSRYTIEQIKVHPWFTKGTKKQDNLDNEQDFFANISIDDEVLMEMKQLNFDSEEIRELIKNKIHNSTTEAYRVFFHNKQKRMDAQMKQSAQTRQWNRNVNFPVQRPNFFGIPNQQQFPSFKPPQYQFPFQNTFQYPSQKMYYQGMNPSQIPFPQQGARAQEHSVQSQEMEFETEDQNEKKEIPQNNDNKRYFLNPSIFGPPLGYFTKPSVFQDPPFQFFNAQNTQQGINTNRININNPNIQSNGNIFPQQNIKPQFPIPNYAQRKFHSNIFPQQIQPQSHFHPYQNPQFPPYTLPPFSQPNTSMETIYSQSPVSKQRANTMSTNEMIEISSKIQTQKQENSMDHEPSPQNEQQNPNIFPQKNPKITDETKRDRAITFEPHDIPKISIELNELKKNDNQQTREARGAFDASTTSSRSPKSILKRCKRMLKRQNVIFKEKGFVLKCTKNEIKFELEIVRVQNLRKLNMIKFKRIIGDIWEFQKLCALLVQDLKL</sequence>
<dbReference type="AlphaFoldDB" id="A0A9Q0LBX2"/>
<evidence type="ECO:0000256" key="10">
    <source>
        <dbReference type="SAM" id="MobiDB-lite"/>
    </source>
</evidence>
<proteinExistence type="predicted"/>
<dbReference type="PROSITE" id="PS50011">
    <property type="entry name" value="PROTEIN_KINASE_DOM"/>
    <property type="match status" value="1"/>
</dbReference>
<keyword evidence="2" id="KW-0723">Serine/threonine-protein kinase</keyword>
<dbReference type="FunFam" id="3.30.310.80:FF:000011">
    <property type="entry name" value="Non-specific serine/threonine protein kinase"/>
    <property type="match status" value="1"/>
</dbReference>
<name>A0A9Q0LBX2_ANAIG</name>
<dbReference type="Gene3D" id="3.30.310.80">
    <property type="entry name" value="Kinase associated domain 1, KA1"/>
    <property type="match status" value="1"/>
</dbReference>
<dbReference type="Pfam" id="PF00069">
    <property type="entry name" value="Pkinase"/>
    <property type="match status" value="1"/>
</dbReference>
<feature type="binding site" evidence="9">
    <location>
        <position position="42"/>
    </location>
    <ligand>
        <name>ATP</name>
        <dbReference type="ChEBI" id="CHEBI:30616"/>
    </ligand>
</feature>
<dbReference type="SUPFAM" id="SSF103243">
    <property type="entry name" value="KA1-like"/>
    <property type="match status" value="1"/>
</dbReference>
<dbReference type="SMART" id="SM00220">
    <property type="entry name" value="S_TKc"/>
    <property type="match status" value="1"/>
</dbReference>
<dbReference type="EC" id="2.7.11.1" evidence="1"/>
<keyword evidence="6 9" id="KW-0067">ATP-binding</keyword>
<evidence type="ECO:0000256" key="7">
    <source>
        <dbReference type="ARBA" id="ARBA00047899"/>
    </source>
</evidence>
<feature type="compositionally biased region" description="Polar residues" evidence="10">
    <location>
        <begin position="598"/>
        <end position="610"/>
    </location>
</feature>
<dbReference type="InterPro" id="IPR000719">
    <property type="entry name" value="Prot_kinase_dom"/>
</dbReference>